<proteinExistence type="predicted"/>
<dbReference type="EMBL" id="VSSQ01011089">
    <property type="protein sequence ID" value="MPM45966.1"/>
    <property type="molecule type" value="Genomic_DNA"/>
</dbReference>
<dbReference type="AlphaFoldDB" id="A0A644ZZ10"/>
<gene>
    <name evidence="1" type="ORF">SDC9_92660</name>
</gene>
<protein>
    <submittedName>
        <fullName evidence="1">Uncharacterized protein</fullName>
    </submittedName>
</protein>
<name>A0A644ZZ10_9ZZZZ</name>
<evidence type="ECO:0000313" key="1">
    <source>
        <dbReference type="EMBL" id="MPM45966.1"/>
    </source>
</evidence>
<organism evidence="1">
    <name type="scientific">bioreactor metagenome</name>
    <dbReference type="NCBI Taxonomy" id="1076179"/>
    <lineage>
        <taxon>unclassified sequences</taxon>
        <taxon>metagenomes</taxon>
        <taxon>ecological metagenomes</taxon>
    </lineage>
</organism>
<accession>A0A644ZZ10</accession>
<reference evidence="1" key="1">
    <citation type="submission" date="2019-08" db="EMBL/GenBank/DDBJ databases">
        <authorList>
            <person name="Kucharzyk K."/>
            <person name="Murdoch R.W."/>
            <person name="Higgins S."/>
            <person name="Loffler F."/>
        </authorList>
    </citation>
    <scope>NUCLEOTIDE SEQUENCE</scope>
</reference>
<comment type="caution">
    <text evidence="1">The sequence shown here is derived from an EMBL/GenBank/DDBJ whole genome shotgun (WGS) entry which is preliminary data.</text>
</comment>
<sequence>MERIKGELLGGMSMNKKITKFMKKIFDKNI</sequence>